<dbReference type="CDD" id="cd01671">
    <property type="entry name" value="CARD"/>
    <property type="match status" value="1"/>
</dbReference>
<dbReference type="EnsemblMetazoa" id="CapteT192039">
    <property type="protein sequence ID" value="CapteP192039"/>
    <property type="gene ID" value="CapteG192039"/>
</dbReference>
<dbReference type="Gene3D" id="1.10.533.10">
    <property type="entry name" value="Death Domain, Fas"/>
    <property type="match status" value="1"/>
</dbReference>
<evidence type="ECO:0000259" key="1">
    <source>
        <dbReference type="PROSITE" id="PS50209"/>
    </source>
</evidence>
<sequence length="225" mass="25987">MDESHRDLLRRNLVALTTDLDPQDVYILLIQNGVLTEDEKEKLSNHRMNTCRRDEAHELIEVLQRKGPTAFEAFMDALWNTYPHLYDVVERVPNNPIIHSPTDHIDVHINIIIRVEYVDRPGLMAQLYNDFLVWSRRAAEAVLGGFGRRILGIREGSVVFCVECPSVEALDDLWELCQSGKLARMFQNAFVTDSFLQQHKVKSVSLRTAIHPSKYSTYRRVLLSK</sequence>
<gene>
    <name evidence="2" type="ORF">CAPTEDRAFT_192039</name>
</gene>
<reference evidence="2 4" key="2">
    <citation type="journal article" date="2013" name="Nature">
        <title>Insights into bilaterian evolution from three spiralian genomes.</title>
        <authorList>
            <person name="Simakov O."/>
            <person name="Marletaz F."/>
            <person name="Cho S.J."/>
            <person name="Edsinger-Gonzales E."/>
            <person name="Havlak P."/>
            <person name="Hellsten U."/>
            <person name="Kuo D.H."/>
            <person name="Larsson T."/>
            <person name="Lv J."/>
            <person name="Arendt D."/>
            <person name="Savage R."/>
            <person name="Osoegawa K."/>
            <person name="de Jong P."/>
            <person name="Grimwood J."/>
            <person name="Chapman J.A."/>
            <person name="Shapiro H."/>
            <person name="Aerts A."/>
            <person name="Otillar R.P."/>
            <person name="Terry A.Y."/>
            <person name="Boore J.L."/>
            <person name="Grigoriev I.V."/>
            <person name="Lindberg D.R."/>
            <person name="Seaver E.C."/>
            <person name="Weisblat D.A."/>
            <person name="Putnam N.H."/>
            <person name="Rokhsar D.S."/>
        </authorList>
    </citation>
    <scope>NUCLEOTIDE SEQUENCE</scope>
    <source>
        <strain evidence="2 4">I ESC-2004</strain>
    </source>
</reference>
<dbReference type="OrthoDB" id="6162777at2759"/>
<dbReference type="GO" id="GO:0042981">
    <property type="term" value="P:regulation of apoptotic process"/>
    <property type="evidence" value="ECO:0007669"/>
    <property type="project" value="InterPro"/>
</dbReference>
<dbReference type="InterPro" id="IPR049341">
    <property type="entry name" value="TRADD-like_N"/>
</dbReference>
<dbReference type="HOGENOM" id="CLU_081084_0_0_1"/>
<dbReference type="Pfam" id="PF00619">
    <property type="entry name" value="CARD"/>
    <property type="match status" value="1"/>
</dbReference>
<dbReference type="PROSITE" id="PS50209">
    <property type="entry name" value="CARD"/>
    <property type="match status" value="1"/>
</dbReference>
<reference evidence="4" key="1">
    <citation type="submission" date="2012-12" db="EMBL/GenBank/DDBJ databases">
        <authorList>
            <person name="Hellsten U."/>
            <person name="Grimwood J."/>
            <person name="Chapman J.A."/>
            <person name="Shapiro H."/>
            <person name="Aerts A."/>
            <person name="Otillar R.P."/>
            <person name="Terry A.Y."/>
            <person name="Boore J.L."/>
            <person name="Simakov O."/>
            <person name="Marletaz F."/>
            <person name="Cho S.-J."/>
            <person name="Edsinger-Gonzales E."/>
            <person name="Havlak P."/>
            <person name="Kuo D.-H."/>
            <person name="Larsson T."/>
            <person name="Lv J."/>
            <person name="Arendt D."/>
            <person name="Savage R."/>
            <person name="Osoegawa K."/>
            <person name="de Jong P."/>
            <person name="Lindberg D.R."/>
            <person name="Seaver E.C."/>
            <person name="Weisblat D.A."/>
            <person name="Putnam N.H."/>
            <person name="Grigoriev I.V."/>
            <person name="Rokhsar D.S."/>
        </authorList>
    </citation>
    <scope>NUCLEOTIDE SEQUENCE</scope>
    <source>
        <strain evidence="4">I ESC-2004</strain>
    </source>
</reference>
<dbReference type="Proteomes" id="UP000014760">
    <property type="component" value="Unassembled WGS sequence"/>
</dbReference>
<dbReference type="InterPro" id="IPR037939">
    <property type="entry name" value="CRADD"/>
</dbReference>
<protein>
    <recommendedName>
        <fullName evidence="1">CARD domain-containing protein</fullName>
    </recommendedName>
</protein>
<dbReference type="InterPro" id="IPR001315">
    <property type="entry name" value="CARD"/>
</dbReference>
<dbReference type="EMBL" id="KB308181">
    <property type="protein sequence ID" value="ELT98186.1"/>
    <property type="molecule type" value="Genomic_DNA"/>
</dbReference>
<dbReference type="GO" id="GO:0002020">
    <property type="term" value="F:protease binding"/>
    <property type="evidence" value="ECO:0007669"/>
    <property type="project" value="InterPro"/>
</dbReference>
<dbReference type="GO" id="GO:0070513">
    <property type="term" value="F:death domain binding"/>
    <property type="evidence" value="ECO:0007669"/>
    <property type="project" value="InterPro"/>
</dbReference>
<dbReference type="EMBL" id="AMQN01049195">
    <property type="status" value="NOT_ANNOTATED_CDS"/>
    <property type="molecule type" value="Genomic_DNA"/>
</dbReference>
<evidence type="ECO:0000313" key="4">
    <source>
        <dbReference type="Proteomes" id="UP000014760"/>
    </source>
</evidence>
<feature type="domain" description="CARD" evidence="1">
    <location>
        <begin position="1"/>
        <end position="93"/>
    </location>
</feature>
<evidence type="ECO:0000313" key="3">
    <source>
        <dbReference type="EnsemblMetazoa" id="CapteP192039"/>
    </source>
</evidence>
<evidence type="ECO:0000313" key="2">
    <source>
        <dbReference type="EMBL" id="ELT98186.1"/>
    </source>
</evidence>
<feature type="non-terminal residue" evidence="2">
    <location>
        <position position="225"/>
    </location>
</feature>
<organism evidence="2">
    <name type="scientific">Capitella teleta</name>
    <name type="common">Polychaete worm</name>
    <dbReference type="NCBI Taxonomy" id="283909"/>
    <lineage>
        <taxon>Eukaryota</taxon>
        <taxon>Metazoa</taxon>
        <taxon>Spiralia</taxon>
        <taxon>Lophotrochozoa</taxon>
        <taxon>Annelida</taxon>
        <taxon>Polychaeta</taxon>
        <taxon>Sedentaria</taxon>
        <taxon>Scolecida</taxon>
        <taxon>Capitellidae</taxon>
        <taxon>Capitella</taxon>
    </lineage>
</organism>
<dbReference type="InterPro" id="IPR011029">
    <property type="entry name" value="DEATH-like_dom_sf"/>
</dbReference>
<dbReference type="PANTHER" id="PTHR15034:SF5">
    <property type="entry name" value="DEATH DOMAIN-CONTAINING PROTEIN CRADD"/>
    <property type="match status" value="1"/>
</dbReference>
<name>R7U3D2_CAPTE</name>
<proteinExistence type="predicted"/>
<reference evidence="3" key="3">
    <citation type="submission" date="2015-06" db="UniProtKB">
        <authorList>
            <consortium name="EnsemblMetazoa"/>
        </authorList>
    </citation>
    <scope>IDENTIFICATION</scope>
</reference>
<dbReference type="AlphaFoldDB" id="R7U3D2"/>
<dbReference type="SUPFAM" id="SSF47986">
    <property type="entry name" value="DEATH domain"/>
    <property type="match status" value="1"/>
</dbReference>
<dbReference type="SMART" id="SM00114">
    <property type="entry name" value="CARD"/>
    <property type="match status" value="1"/>
</dbReference>
<dbReference type="PANTHER" id="PTHR15034">
    <property type="entry name" value="DEATH DOMAIN-CONTAINING PROTEIN CRADD"/>
    <property type="match status" value="1"/>
</dbReference>
<dbReference type="Pfam" id="PF20694">
    <property type="entry name" value="TRADD-like_N"/>
    <property type="match status" value="1"/>
</dbReference>
<keyword evidence="4" id="KW-1185">Reference proteome</keyword>
<accession>R7U3D2</accession>